<dbReference type="PROSITE" id="PS51186">
    <property type="entry name" value="GNAT"/>
    <property type="match status" value="1"/>
</dbReference>
<dbReference type="Pfam" id="PF00583">
    <property type="entry name" value="Acetyltransf_1"/>
    <property type="match status" value="1"/>
</dbReference>
<evidence type="ECO:0000313" key="2">
    <source>
        <dbReference type="EMBL" id="UWZ59811.1"/>
    </source>
</evidence>
<dbReference type="Gene3D" id="3.40.630.30">
    <property type="match status" value="1"/>
</dbReference>
<evidence type="ECO:0000313" key="3">
    <source>
        <dbReference type="Proteomes" id="UP001058003"/>
    </source>
</evidence>
<dbReference type="CDD" id="cd04301">
    <property type="entry name" value="NAT_SF"/>
    <property type="match status" value="1"/>
</dbReference>
<dbReference type="InterPro" id="IPR000182">
    <property type="entry name" value="GNAT_dom"/>
</dbReference>
<dbReference type="SUPFAM" id="SSF55729">
    <property type="entry name" value="Acyl-CoA N-acyltransferases (Nat)"/>
    <property type="match status" value="1"/>
</dbReference>
<dbReference type="EMBL" id="CP073767">
    <property type="protein sequence ID" value="UWZ59811.1"/>
    <property type="molecule type" value="Genomic_DNA"/>
</dbReference>
<dbReference type="InterPro" id="IPR016181">
    <property type="entry name" value="Acyl_CoA_acyltransferase"/>
</dbReference>
<organism evidence="2 3">
    <name type="scientific">Dactylosporangium aurantiacum</name>
    <dbReference type="NCBI Taxonomy" id="35754"/>
    <lineage>
        <taxon>Bacteria</taxon>
        <taxon>Bacillati</taxon>
        <taxon>Actinomycetota</taxon>
        <taxon>Actinomycetes</taxon>
        <taxon>Micromonosporales</taxon>
        <taxon>Micromonosporaceae</taxon>
        <taxon>Dactylosporangium</taxon>
    </lineage>
</organism>
<dbReference type="GO" id="GO:0016747">
    <property type="term" value="F:acyltransferase activity, transferring groups other than amino-acyl groups"/>
    <property type="evidence" value="ECO:0007669"/>
    <property type="project" value="InterPro"/>
</dbReference>
<dbReference type="KEGG" id="daur:Daura_29015"/>
<gene>
    <name evidence="2" type="ORF">Daura_29015</name>
</gene>
<sequence length="288" mass="31098">MHVDLTTPHARALGEVLSELGSWQRDGLPVQLHPGDLGWQWRFGPAALAGALRVWTANGTVVAIGLLDEGSLVRMGVAPSADQDEGLARILLRDLEDPARGVLTGDKPIVEARFGTVFRSLLRRRGWIDDEPWTPLVRDLRSPVETPRVRVETVGHERVADRVAVQRAAFDRSTFTAGRWTVMSRSPAYRHARCLVGYDDRDNAVAAATVWSAGEGRPGLLEPVGVHRDHRGRGYGTAITLAAASTLRDMGASSATVVTPTSNAGAVATYASAGFRRLPAVTDFALVR</sequence>
<dbReference type="OrthoDB" id="4792644at2"/>
<dbReference type="AlphaFoldDB" id="A0A9Q9IQ60"/>
<evidence type="ECO:0000259" key="1">
    <source>
        <dbReference type="PROSITE" id="PS51186"/>
    </source>
</evidence>
<dbReference type="Proteomes" id="UP001058003">
    <property type="component" value="Chromosome"/>
</dbReference>
<reference evidence="2" key="1">
    <citation type="submission" date="2021-04" db="EMBL/GenBank/DDBJ databases">
        <title>Dactylosporangium aurantiacum NRRL B-8018 full assembly.</title>
        <authorList>
            <person name="Hartkoorn R.C."/>
            <person name="Beaudoing E."/>
            <person name="Hot D."/>
        </authorList>
    </citation>
    <scope>NUCLEOTIDE SEQUENCE</scope>
    <source>
        <strain evidence="2">NRRL B-8018</strain>
    </source>
</reference>
<accession>A0A9Q9IQ60</accession>
<protein>
    <submittedName>
        <fullName evidence="2">GNAT family N-acetyltransferase</fullName>
    </submittedName>
</protein>
<proteinExistence type="predicted"/>
<feature type="domain" description="N-acetyltransferase" evidence="1">
    <location>
        <begin position="149"/>
        <end position="288"/>
    </location>
</feature>
<name>A0A9Q9IQ60_9ACTN</name>
<keyword evidence="3" id="KW-1185">Reference proteome</keyword>